<name>A0A846YI27_9NOCA</name>
<evidence type="ECO:0000313" key="3">
    <source>
        <dbReference type="Proteomes" id="UP000570678"/>
    </source>
</evidence>
<dbReference type="AlphaFoldDB" id="A0A846YI27"/>
<dbReference type="Pfam" id="PF11387">
    <property type="entry name" value="DUF2795"/>
    <property type="match status" value="1"/>
</dbReference>
<reference evidence="2 3" key="1">
    <citation type="submission" date="2020-04" db="EMBL/GenBank/DDBJ databases">
        <title>MicrobeNet Type strains.</title>
        <authorList>
            <person name="Nicholson A.C."/>
        </authorList>
    </citation>
    <scope>NUCLEOTIDE SEQUENCE [LARGE SCALE GENOMIC DNA]</scope>
    <source>
        <strain evidence="2 3">JCM 3332</strain>
    </source>
</reference>
<proteinExistence type="predicted"/>
<sequence length="104" mass="11139">MTTDVERIRRALSEADFPAEEAGLVSCAAESGADEDTVRAVKAIPPVEYADLAEVPQSVSLDDGRTDAERAAQSRDHAHPTVTERERAVPPNPVVDELGENRGS</sequence>
<keyword evidence="3" id="KW-1185">Reference proteome</keyword>
<dbReference type="EMBL" id="JAAXOT010000010">
    <property type="protein sequence ID" value="NKY58495.1"/>
    <property type="molecule type" value="Genomic_DNA"/>
</dbReference>
<evidence type="ECO:0000313" key="2">
    <source>
        <dbReference type="EMBL" id="NKY58495.1"/>
    </source>
</evidence>
<feature type="region of interest" description="Disordered" evidence="1">
    <location>
        <begin position="55"/>
        <end position="104"/>
    </location>
</feature>
<protein>
    <submittedName>
        <fullName evidence="2">DUF2795 domain-containing protein</fullName>
    </submittedName>
</protein>
<dbReference type="Proteomes" id="UP000570678">
    <property type="component" value="Unassembled WGS sequence"/>
</dbReference>
<accession>A0A846YI27</accession>
<dbReference type="InterPro" id="IPR021527">
    <property type="entry name" value="DUF2795"/>
</dbReference>
<evidence type="ECO:0000256" key="1">
    <source>
        <dbReference type="SAM" id="MobiDB-lite"/>
    </source>
</evidence>
<gene>
    <name evidence="2" type="ORF">HGA15_20595</name>
</gene>
<feature type="compositionally biased region" description="Basic and acidic residues" evidence="1">
    <location>
        <begin position="62"/>
        <end position="88"/>
    </location>
</feature>
<dbReference type="RefSeq" id="WP_062979401.1">
    <property type="nucleotide sequence ID" value="NZ_JAAXOT010000010.1"/>
</dbReference>
<comment type="caution">
    <text evidence="2">The sequence shown here is derived from an EMBL/GenBank/DDBJ whole genome shotgun (WGS) entry which is preliminary data.</text>
</comment>
<organism evidence="2 3">
    <name type="scientific">Nocardia flavorosea</name>
    <dbReference type="NCBI Taxonomy" id="53429"/>
    <lineage>
        <taxon>Bacteria</taxon>
        <taxon>Bacillati</taxon>
        <taxon>Actinomycetota</taxon>
        <taxon>Actinomycetes</taxon>
        <taxon>Mycobacteriales</taxon>
        <taxon>Nocardiaceae</taxon>
        <taxon>Nocardia</taxon>
    </lineage>
</organism>